<dbReference type="GO" id="GO:0008652">
    <property type="term" value="P:amino acid biosynthetic process"/>
    <property type="evidence" value="ECO:0007669"/>
    <property type="project" value="UniProtKB-KW"/>
</dbReference>
<keyword evidence="5" id="KW-0104">Cadmium</keyword>
<dbReference type="EMBL" id="GL988045">
    <property type="protein sequence ID" value="EGS19258.1"/>
    <property type="molecule type" value="Genomic_DNA"/>
</dbReference>
<dbReference type="HOGENOM" id="CLU_026885_0_1_1"/>
<dbReference type="UniPathway" id="UPA00053">
    <property type="reaction ID" value="UER00084"/>
</dbReference>
<feature type="binding site" evidence="5">
    <location>
        <position position="442"/>
    </location>
    <ligand>
        <name>Mn(2+)</name>
        <dbReference type="ChEBI" id="CHEBI:29035"/>
    </ligand>
</feature>
<protein>
    <recommendedName>
        <fullName evidence="6">Phospho-2-dehydro-3-deoxyheptonate aldolase</fullName>
        <ecNumber evidence="6">2.5.1.54</ecNumber>
    </recommendedName>
</protein>
<dbReference type="GO" id="GO:0009423">
    <property type="term" value="P:chorismate biosynthetic process"/>
    <property type="evidence" value="ECO:0007669"/>
    <property type="project" value="UniProtKB-UniPathway"/>
</dbReference>
<feature type="binding site" evidence="5">
    <location>
        <position position="412"/>
    </location>
    <ligand>
        <name>Mn(2+)</name>
        <dbReference type="ChEBI" id="CHEBI:29035"/>
    </ligand>
</feature>
<evidence type="ECO:0000256" key="1">
    <source>
        <dbReference type="ARBA" id="ARBA00004688"/>
    </source>
</evidence>
<dbReference type="GeneID" id="18259922"/>
<keyword evidence="6" id="KW-0057">Aromatic amino acid biosynthesis</keyword>
<dbReference type="PANTHER" id="PTHR21337">
    <property type="entry name" value="PHOSPHO-2-DEHYDRO-3-DEOXYHEPTONATE ALDOLASE 1, 2"/>
    <property type="match status" value="1"/>
</dbReference>
<reference evidence="7 8" key="1">
    <citation type="journal article" date="2011" name="Cell">
        <title>Insight into structure and assembly of the nuclear pore complex by utilizing the genome of a eukaryotic thermophile.</title>
        <authorList>
            <person name="Amlacher S."/>
            <person name="Sarges P."/>
            <person name="Flemming D."/>
            <person name="van Noort V."/>
            <person name="Kunze R."/>
            <person name="Devos D.P."/>
            <person name="Arumugam M."/>
            <person name="Bork P."/>
            <person name="Hurt E."/>
        </authorList>
    </citation>
    <scope>NUCLEOTIDE SEQUENCE [LARGE SCALE GENOMIC DNA]</scope>
    <source>
        <strain evidence="8">DSM 1495 / CBS 144.50 / IMI 039719</strain>
    </source>
</reference>
<proteinExistence type="inferred from homology"/>
<evidence type="ECO:0000256" key="3">
    <source>
        <dbReference type="ARBA" id="ARBA00022679"/>
    </source>
</evidence>
<dbReference type="EC" id="2.5.1.54" evidence="6"/>
<dbReference type="OMA" id="FKVMMQM"/>
<feature type="binding site" evidence="5">
    <location>
        <position position="337"/>
    </location>
    <ligand>
        <name>phosphoenolpyruvate</name>
        <dbReference type="ChEBI" id="CHEBI:58702"/>
    </ligand>
</feature>
<dbReference type="GO" id="GO:0009073">
    <property type="term" value="P:aromatic amino acid family biosynthetic process"/>
    <property type="evidence" value="ECO:0007669"/>
    <property type="project" value="UniProtKB-KW"/>
</dbReference>
<dbReference type="GO" id="GO:0003849">
    <property type="term" value="F:3-deoxy-7-phosphoheptulonate synthase activity"/>
    <property type="evidence" value="ECO:0007669"/>
    <property type="project" value="UniProtKB-EC"/>
</dbReference>
<comment type="similarity">
    <text evidence="2 6">Belongs to the class-II DAHP synthase family.</text>
</comment>
<sequence>MSTTTTSLEANGHASVWTPDSWRSKPIKQCPEYPNKEGLAKSVSELKRLPPIVHPREIVRLKQHLRDVAQGKAFLLQGGDCAELFDYCEPRAIESKIKLLLQMSLVLIWGADKRVVRIGRMAGQYAKPRSSPTEVINGREVPSFRGDILNGFHPDERELDPSRLVKAYHYSAATLNYIRAAISSGIADLSRPLDWSLGHVRDPKLKAKYQEAVDFLKEMLAFMNTIGAESDKLHTVDLYTSHEGLLLEYEEALTRLLEDPTSPPSENRKAYYDTSAHFLWIGDRTRQLDHAHVEFFRGIENPIGVKVGPTTPAEDLLALLRTLNPKREPGKITLITRYGASKVASLLPAHIRAVEDSEYRGTVVWQCDPMHGNTQSVGNIKTRRFSDIFSELQQTLRIHKEQGSYLGGVHLELTGDAVTECLGGSEGLVEDDLSTNYTTFCDPRLNEKQALELAFLIADHYRSERRKAASD</sequence>
<feature type="binding site" evidence="5">
    <location>
        <position position="371"/>
    </location>
    <ligand>
        <name>Mn(2+)</name>
        <dbReference type="ChEBI" id="CHEBI:29035"/>
    </ligand>
</feature>
<comment type="cofactor">
    <cofactor evidence="5">
        <name>Mn(2+)</name>
        <dbReference type="ChEBI" id="CHEBI:29035"/>
    </cofactor>
    <cofactor evidence="5">
        <name>Co(2+)</name>
        <dbReference type="ChEBI" id="CHEBI:48828"/>
    </cofactor>
    <cofactor evidence="5">
        <name>Cd(2+)</name>
        <dbReference type="ChEBI" id="CHEBI:48775"/>
    </cofactor>
    <text evidence="5">Binds 1 divalent cation per subunit. The enzyme is active with manganese, cobalt or cadmium ions.</text>
</comment>
<dbReference type="RefSeq" id="XP_006696203.1">
    <property type="nucleotide sequence ID" value="XM_006696140.1"/>
</dbReference>
<name>G0SCY7_CHATD</name>
<dbReference type="Pfam" id="PF01474">
    <property type="entry name" value="DAHP_synth_2"/>
    <property type="match status" value="1"/>
</dbReference>
<evidence type="ECO:0000313" key="8">
    <source>
        <dbReference type="Proteomes" id="UP000008066"/>
    </source>
</evidence>
<accession>G0SCY7</accession>
<feature type="binding site" evidence="5">
    <location>
        <position position="81"/>
    </location>
    <ligand>
        <name>Mn(2+)</name>
        <dbReference type="ChEBI" id="CHEBI:29035"/>
    </ligand>
</feature>
<feature type="binding site" evidence="5">
    <location>
        <position position="306"/>
    </location>
    <ligand>
        <name>phosphoenolpyruvate</name>
        <dbReference type="ChEBI" id="CHEBI:58702"/>
    </ligand>
</feature>
<evidence type="ECO:0000256" key="4">
    <source>
        <dbReference type="ARBA" id="ARBA00047508"/>
    </source>
</evidence>
<keyword evidence="5" id="KW-0464">Manganese</keyword>
<organism evidence="8">
    <name type="scientific">Chaetomium thermophilum (strain DSM 1495 / CBS 144.50 / IMI 039719)</name>
    <name type="common">Thermochaetoides thermophila</name>
    <dbReference type="NCBI Taxonomy" id="759272"/>
    <lineage>
        <taxon>Eukaryota</taxon>
        <taxon>Fungi</taxon>
        <taxon>Dikarya</taxon>
        <taxon>Ascomycota</taxon>
        <taxon>Pezizomycotina</taxon>
        <taxon>Sordariomycetes</taxon>
        <taxon>Sordariomycetidae</taxon>
        <taxon>Sordariales</taxon>
        <taxon>Chaetomiaceae</taxon>
        <taxon>Thermochaetoides</taxon>
    </lineage>
</organism>
<dbReference type="OrthoDB" id="2338at2759"/>
<evidence type="ECO:0000256" key="6">
    <source>
        <dbReference type="RuleBase" id="RU363071"/>
    </source>
</evidence>
<dbReference type="AlphaFoldDB" id="G0SCY7"/>
<feature type="binding site" evidence="5">
    <location>
        <position position="120"/>
    </location>
    <ligand>
        <name>phosphoenolpyruvate</name>
        <dbReference type="ChEBI" id="CHEBI:58702"/>
    </ligand>
</feature>
<keyword evidence="3 6" id="KW-0808">Transferase</keyword>
<evidence type="ECO:0000313" key="7">
    <source>
        <dbReference type="EMBL" id="EGS19258.1"/>
    </source>
</evidence>
<evidence type="ECO:0000256" key="2">
    <source>
        <dbReference type="ARBA" id="ARBA00008911"/>
    </source>
</evidence>
<dbReference type="PANTHER" id="PTHR21337:SF0">
    <property type="entry name" value="PHOSPHO-2-DEHYDRO-3-DEOXYHEPTONATE ALDOLASE"/>
    <property type="match status" value="1"/>
</dbReference>
<comment type="catalytic activity">
    <reaction evidence="4 6">
        <text>D-erythrose 4-phosphate + phosphoenolpyruvate + H2O = 7-phospho-2-dehydro-3-deoxy-D-arabino-heptonate + phosphate</text>
        <dbReference type="Rhea" id="RHEA:14717"/>
        <dbReference type="ChEBI" id="CHEBI:15377"/>
        <dbReference type="ChEBI" id="CHEBI:16897"/>
        <dbReference type="ChEBI" id="CHEBI:43474"/>
        <dbReference type="ChEBI" id="CHEBI:58394"/>
        <dbReference type="ChEBI" id="CHEBI:58702"/>
        <dbReference type="EC" id="2.5.1.54"/>
    </reaction>
</comment>
<keyword evidence="5" id="KW-0170">Cobalt</keyword>
<dbReference type="Proteomes" id="UP000008066">
    <property type="component" value="Unassembled WGS sequence"/>
</dbReference>
<evidence type="ECO:0000256" key="5">
    <source>
        <dbReference type="PIRSR" id="PIRSR602480-1"/>
    </source>
</evidence>
<dbReference type="eggNOG" id="ENOG502QPP7">
    <property type="taxonomic scope" value="Eukaryota"/>
</dbReference>
<dbReference type="InterPro" id="IPR013785">
    <property type="entry name" value="Aldolase_TIM"/>
</dbReference>
<comment type="pathway">
    <text evidence="1 6">Metabolic intermediate biosynthesis; chorismate biosynthesis; chorismate from D-erythrose 4-phosphate and phosphoenolpyruvate: step 1/7.</text>
</comment>
<dbReference type="STRING" id="759272.G0SCY7"/>
<dbReference type="SUPFAM" id="SSF51569">
    <property type="entry name" value="Aldolase"/>
    <property type="match status" value="1"/>
</dbReference>
<dbReference type="Gene3D" id="3.20.20.70">
    <property type="entry name" value="Aldolase class I"/>
    <property type="match status" value="1"/>
</dbReference>
<dbReference type="InterPro" id="IPR002480">
    <property type="entry name" value="DAHP_synth_2"/>
</dbReference>
<keyword evidence="8" id="KW-1185">Reference proteome</keyword>
<dbReference type="KEGG" id="cthr:CTHT_0058840"/>
<keyword evidence="6" id="KW-0028">Amino-acid biosynthesis</keyword>
<gene>
    <name evidence="7" type="ORF">CTHT_0058840</name>
</gene>